<comment type="caution">
    <text evidence="1">The sequence shown here is derived from an EMBL/GenBank/DDBJ whole genome shotgun (WGS) entry which is preliminary data.</text>
</comment>
<evidence type="ECO:0000313" key="2">
    <source>
        <dbReference type="Proteomes" id="UP000011717"/>
    </source>
</evidence>
<dbReference type="AlphaFoldDB" id="M2U4Y2"/>
<sequence>MLAHGSAQCQRRCGAARCCIAVLSSRIGPLRPLRHRP</sequence>
<organism evidence="1 2">
    <name type="scientific">Pacificimonas flava</name>
    <dbReference type="NCBI Taxonomy" id="1234595"/>
    <lineage>
        <taxon>Bacteria</taxon>
        <taxon>Pseudomonadati</taxon>
        <taxon>Pseudomonadota</taxon>
        <taxon>Alphaproteobacteria</taxon>
        <taxon>Sphingomonadales</taxon>
        <taxon>Sphingosinicellaceae</taxon>
        <taxon>Pacificimonas</taxon>
    </lineage>
</organism>
<name>M2U4Y2_9SPHN</name>
<accession>M2U4Y2</accession>
<reference evidence="1 2" key="1">
    <citation type="journal article" date="2013" name="Genome Announc.">
        <title>Draft Genome Sequence of Strain JLT2015T, Belonging to the Family Sphingomonadaceae of the Alphaproteobacteria.</title>
        <authorList>
            <person name="Tang K."/>
            <person name="Liu K."/>
            <person name="Li S."/>
            <person name="Jiao N."/>
        </authorList>
    </citation>
    <scope>NUCLEOTIDE SEQUENCE [LARGE SCALE GENOMIC DNA]</scope>
    <source>
        <strain evidence="1 2">JLT2015</strain>
    </source>
</reference>
<keyword evidence="2" id="KW-1185">Reference proteome</keyword>
<protein>
    <submittedName>
        <fullName evidence="1">Uncharacterized protein</fullName>
    </submittedName>
</protein>
<dbReference type="EMBL" id="AMRV01000004">
    <property type="protein sequence ID" value="EMD83048.1"/>
    <property type="molecule type" value="Genomic_DNA"/>
</dbReference>
<gene>
    <name evidence="1" type="ORF">C725_1646</name>
</gene>
<evidence type="ECO:0000313" key="1">
    <source>
        <dbReference type="EMBL" id="EMD83048.1"/>
    </source>
</evidence>
<proteinExistence type="predicted"/>
<dbReference type="Proteomes" id="UP000011717">
    <property type="component" value="Unassembled WGS sequence"/>
</dbReference>